<name>A0A7E5VGN3_TRINI</name>
<dbReference type="AlphaFoldDB" id="A0A7E5VGN3"/>
<dbReference type="InterPro" id="IPR006621">
    <property type="entry name" value="Nose-resist-to-fluoxetine_N"/>
</dbReference>
<dbReference type="InParanoid" id="A0A7E5VGN3"/>
<feature type="domain" description="Nose resistant-to-fluoxetine protein N-terminal" evidence="3">
    <location>
        <begin position="76"/>
        <end position="243"/>
    </location>
</feature>
<dbReference type="OrthoDB" id="7486572at2759"/>
<feature type="transmembrane region" description="Helical" evidence="1">
    <location>
        <begin position="796"/>
        <end position="818"/>
    </location>
</feature>
<sequence length="834" mass="93939">MLTTKVCLFALLMVFADCSKSFSRHFSGSNSKKDLTRVARRTLRSDVFDNLFNVYDPTFLALVWPKITNGMHILVDYACWDDLGFFFRELSEGRAWAYNVLDASGRYKSGLFSGQRFWLGSKEQCLRLDKESLNSNGTRRTDYYNSPVSRKKYFDDETLEWRWMPAPGGVAQNVDDRWPPYRLAYTTVEINLNITKFNMEKAYDVTLGLCMPRSCSARDITSVINFSIMINDNLKTNKTTSRAAKIMNVRRVPGHYDVEADTAAILLICITTILVTLVIAATVVDLDLIKCLPYGSKSMTFDLEKYHTDPNRHVEKEVRRDNIIKTETDKLAVENVKINYLAVENMMKCSAPTITLDVNCAEKTLGSCKRCGKYRKQCSYPRQTDNLPPCPRQQYNSFASLSTESKKKSIFCRLLLCFSLAYCWRRIFNTNMANKNLSLIHAMRIVATFWIMFIHTAVIVAYISDAADDVNDQNNIYYIMATGTIAFDTSFFVSGLFSSHHFFFLKSQYSVKELVGFRGACGQLLQFVCFVTNRVIRLLPSYGYAVLVSAVMARYSQSSRTLVVPDREDINCRQNGWRNLLYISTIYPEEEQCMQISWYMSTETQLHMVGALLCAASFSSALRARMCAVLAVVAILSSTVADASNSYFDFAHLFKNTFGAYWIIIARPLSRVSPYFIGVFTGWVIHIVQGKLKVSKMTSTLLWVASLSFMFVSCAVPLVGLPWLAAWLHLTWPVALLWPVLMGTTNLSGVFRRLLSCGGLAALSRLCYGALLLHAAVARAALLAADTALCGHTLCIWLYFAGCAVLSTLASLGLSLLVEMPCCSLLRRLSDCAS</sequence>
<reference evidence="5" key="1">
    <citation type="submission" date="2025-08" db="UniProtKB">
        <authorList>
            <consortium name="RefSeq"/>
        </authorList>
    </citation>
    <scope>IDENTIFICATION</scope>
</reference>
<dbReference type="Pfam" id="PF01757">
    <property type="entry name" value="Acyl_transf_3"/>
    <property type="match status" value="1"/>
</dbReference>
<dbReference type="GeneID" id="113493676"/>
<keyword evidence="1" id="KW-0472">Membrane</keyword>
<feature type="transmembrane region" description="Helical" evidence="1">
    <location>
        <begin position="629"/>
        <end position="648"/>
    </location>
</feature>
<dbReference type="PANTHER" id="PTHR11161:SF72">
    <property type="entry name" value="FI21449P1"/>
    <property type="match status" value="1"/>
</dbReference>
<dbReference type="KEGG" id="tnl:113493676"/>
<evidence type="ECO:0000256" key="1">
    <source>
        <dbReference type="SAM" id="Phobius"/>
    </source>
</evidence>
<evidence type="ECO:0000256" key="2">
    <source>
        <dbReference type="SAM" id="SignalP"/>
    </source>
</evidence>
<feature type="transmembrane region" description="Helical" evidence="1">
    <location>
        <begin position="700"/>
        <end position="724"/>
    </location>
</feature>
<keyword evidence="1" id="KW-1133">Transmembrane helix</keyword>
<gene>
    <name evidence="5" type="primary">LOC113493676</name>
</gene>
<feature type="transmembrane region" description="Helical" evidence="1">
    <location>
        <begin position="730"/>
        <end position="751"/>
    </location>
</feature>
<dbReference type="Proteomes" id="UP000322000">
    <property type="component" value="Chromosome 5"/>
</dbReference>
<feature type="transmembrane region" description="Helical" evidence="1">
    <location>
        <begin position="660"/>
        <end position="688"/>
    </location>
</feature>
<evidence type="ECO:0000313" key="5">
    <source>
        <dbReference type="RefSeq" id="XP_026727455.1"/>
    </source>
</evidence>
<feature type="signal peptide" evidence="2">
    <location>
        <begin position="1"/>
        <end position="18"/>
    </location>
</feature>
<dbReference type="RefSeq" id="XP_026727455.1">
    <property type="nucleotide sequence ID" value="XM_026871654.1"/>
</dbReference>
<proteinExistence type="predicted"/>
<feature type="transmembrane region" description="Helical" evidence="1">
    <location>
        <begin position="439"/>
        <end position="464"/>
    </location>
</feature>
<keyword evidence="1" id="KW-0812">Transmembrane</keyword>
<feature type="chain" id="PRO_5028836703" evidence="2">
    <location>
        <begin position="19"/>
        <end position="834"/>
    </location>
</feature>
<keyword evidence="4" id="KW-1185">Reference proteome</keyword>
<feature type="transmembrane region" description="Helical" evidence="1">
    <location>
        <begin position="763"/>
        <end position="784"/>
    </location>
</feature>
<dbReference type="SMART" id="SM00703">
    <property type="entry name" value="NRF"/>
    <property type="match status" value="1"/>
</dbReference>
<protein>
    <submittedName>
        <fullName evidence="5">Nose resistant to fluoxetine protein 6-like</fullName>
    </submittedName>
</protein>
<evidence type="ECO:0000313" key="4">
    <source>
        <dbReference type="Proteomes" id="UP000322000"/>
    </source>
</evidence>
<dbReference type="InterPro" id="IPR052728">
    <property type="entry name" value="O2_lipid_transport_reg"/>
</dbReference>
<dbReference type="GO" id="GO:0016747">
    <property type="term" value="F:acyltransferase activity, transferring groups other than amino-acyl groups"/>
    <property type="evidence" value="ECO:0007669"/>
    <property type="project" value="InterPro"/>
</dbReference>
<evidence type="ECO:0000259" key="3">
    <source>
        <dbReference type="SMART" id="SM00703"/>
    </source>
</evidence>
<accession>A0A7E5VGN3</accession>
<dbReference type="Pfam" id="PF20146">
    <property type="entry name" value="NRF"/>
    <property type="match status" value="1"/>
</dbReference>
<keyword evidence="2" id="KW-0732">Signal</keyword>
<dbReference type="InterPro" id="IPR002656">
    <property type="entry name" value="Acyl_transf_3_dom"/>
</dbReference>
<feature type="transmembrane region" description="Helical" evidence="1">
    <location>
        <begin position="476"/>
        <end position="497"/>
    </location>
</feature>
<dbReference type="PANTHER" id="PTHR11161">
    <property type="entry name" value="O-ACYLTRANSFERASE"/>
    <property type="match status" value="1"/>
</dbReference>
<feature type="transmembrane region" description="Helical" evidence="1">
    <location>
        <begin position="263"/>
        <end position="289"/>
    </location>
</feature>
<organism evidence="4 5">
    <name type="scientific">Trichoplusia ni</name>
    <name type="common">Cabbage looper</name>
    <dbReference type="NCBI Taxonomy" id="7111"/>
    <lineage>
        <taxon>Eukaryota</taxon>
        <taxon>Metazoa</taxon>
        <taxon>Ecdysozoa</taxon>
        <taxon>Arthropoda</taxon>
        <taxon>Hexapoda</taxon>
        <taxon>Insecta</taxon>
        <taxon>Pterygota</taxon>
        <taxon>Neoptera</taxon>
        <taxon>Endopterygota</taxon>
        <taxon>Lepidoptera</taxon>
        <taxon>Glossata</taxon>
        <taxon>Ditrysia</taxon>
        <taxon>Noctuoidea</taxon>
        <taxon>Noctuidae</taxon>
        <taxon>Plusiinae</taxon>
        <taxon>Trichoplusia</taxon>
    </lineage>
</organism>